<dbReference type="Pfam" id="PF23276">
    <property type="entry name" value="TPR_24"/>
    <property type="match status" value="1"/>
</dbReference>
<evidence type="ECO:0000256" key="6">
    <source>
        <dbReference type="SAM" id="MobiDB-lite"/>
    </source>
</evidence>
<gene>
    <name evidence="8" type="ORF">BDN70DRAFT_876230</name>
</gene>
<feature type="region of interest" description="Disordered" evidence="6">
    <location>
        <begin position="491"/>
        <end position="514"/>
    </location>
</feature>
<keyword evidence="2" id="KW-0677">Repeat</keyword>
<organism evidence="8 9">
    <name type="scientific">Pholiota conissans</name>
    <dbReference type="NCBI Taxonomy" id="109636"/>
    <lineage>
        <taxon>Eukaryota</taxon>
        <taxon>Fungi</taxon>
        <taxon>Dikarya</taxon>
        <taxon>Basidiomycota</taxon>
        <taxon>Agaricomycotina</taxon>
        <taxon>Agaricomycetes</taxon>
        <taxon>Agaricomycetidae</taxon>
        <taxon>Agaricales</taxon>
        <taxon>Agaricineae</taxon>
        <taxon>Strophariaceae</taxon>
        <taxon>Pholiota</taxon>
    </lineage>
</organism>
<comment type="subunit">
    <text evidence="4">Binds to mitochondrial small subunit 15S rRNA.</text>
</comment>
<feature type="repeat" description="PPR" evidence="5">
    <location>
        <begin position="425"/>
        <end position="459"/>
    </location>
</feature>
<dbReference type="OrthoDB" id="185373at2759"/>
<dbReference type="AlphaFoldDB" id="A0A9P6CW86"/>
<evidence type="ECO:0000256" key="4">
    <source>
        <dbReference type="ARBA" id="ARBA00044511"/>
    </source>
</evidence>
<evidence type="ECO:0000313" key="9">
    <source>
        <dbReference type="Proteomes" id="UP000807469"/>
    </source>
</evidence>
<feature type="domain" description="Pentatricopeptide repeat-containing protein-mitochondrial" evidence="7">
    <location>
        <begin position="250"/>
        <end position="381"/>
    </location>
</feature>
<name>A0A9P6CW86_9AGAR</name>
<comment type="caution">
    <text evidence="8">The sequence shown here is derived from an EMBL/GenBank/DDBJ whole genome shotgun (WGS) entry which is preliminary data.</text>
</comment>
<protein>
    <recommendedName>
        <fullName evidence="7">Pentatricopeptide repeat-containing protein-mitochondrial domain-containing protein</fullName>
    </recommendedName>
</protein>
<evidence type="ECO:0000256" key="3">
    <source>
        <dbReference type="ARBA" id="ARBA00044493"/>
    </source>
</evidence>
<comment type="similarity">
    <text evidence="1">Belongs to the CCM1 family.</text>
</comment>
<dbReference type="EMBL" id="MU155177">
    <property type="protein sequence ID" value="KAF9481567.1"/>
    <property type="molecule type" value="Genomic_DNA"/>
</dbReference>
<evidence type="ECO:0000259" key="7">
    <source>
        <dbReference type="Pfam" id="PF23276"/>
    </source>
</evidence>
<dbReference type="Proteomes" id="UP000807469">
    <property type="component" value="Unassembled WGS sequence"/>
</dbReference>
<comment type="function">
    <text evidence="3">Regulates mitochondrial small subunit maturation by controlling 15S rRNA 5'-end processing. Localizes to the 5' precursor of the 15S rRNA in a position that is subsequently occupied by mS47 in the mature yeast mtSSU. Uses structure and sequence-specific RNA recognition, binding to a single-stranded region of the precursor and specifically recognizing bases -6 to -1. The exchange of Ccm1 for mS47 is coupled to the irreversible removal of precursor rRNA that is accompanied by conformational changes of the mitoribosomal proteins uS5m and mS26. These conformational changes signal completion of 5'-end rRNA processing through protection of the mature 5'-end of the 15S rRNA and stabilization of mS47. The removal of the 5' precursor together with the dissociation of Ccm1 may be catalyzed by the 5'-3' exoribonuclease Pet127. Involved in the specific removal of group I introns in mitochondrial encoded transcripts.</text>
</comment>
<feature type="repeat" description="PPR" evidence="5">
    <location>
        <begin position="142"/>
        <end position="176"/>
    </location>
</feature>
<feature type="repeat" description="PPR" evidence="5">
    <location>
        <begin position="73"/>
        <end position="107"/>
    </location>
</feature>
<dbReference type="InterPro" id="IPR011990">
    <property type="entry name" value="TPR-like_helical_dom_sf"/>
</dbReference>
<evidence type="ECO:0000256" key="5">
    <source>
        <dbReference type="PROSITE-ProRule" id="PRU00708"/>
    </source>
</evidence>
<proteinExistence type="inferred from homology"/>
<keyword evidence="9" id="KW-1185">Reference proteome</keyword>
<reference evidence="8" key="1">
    <citation type="submission" date="2020-11" db="EMBL/GenBank/DDBJ databases">
        <authorList>
            <consortium name="DOE Joint Genome Institute"/>
            <person name="Ahrendt S."/>
            <person name="Riley R."/>
            <person name="Andreopoulos W."/>
            <person name="Labutti K."/>
            <person name="Pangilinan J."/>
            <person name="Ruiz-Duenas F.J."/>
            <person name="Barrasa J.M."/>
            <person name="Sanchez-Garcia M."/>
            <person name="Camarero S."/>
            <person name="Miyauchi S."/>
            <person name="Serrano A."/>
            <person name="Linde D."/>
            <person name="Babiker R."/>
            <person name="Drula E."/>
            <person name="Ayuso-Fernandez I."/>
            <person name="Pacheco R."/>
            <person name="Padilla G."/>
            <person name="Ferreira P."/>
            <person name="Barriuso J."/>
            <person name="Kellner H."/>
            <person name="Castanera R."/>
            <person name="Alfaro M."/>
            <person name="Ramirez L."/>
            <person name="Pisabarro A.G."/>
            <person name="Kuo A."/>
            <person name="Tritt A."/>
            <person name="Lipzen A."/>
            <person name="He G."/>
            <person name="Yan M."/>
            <person name="Ng V."/>
            <person name="Cullen D."/>
            <person name="Martin F."/>
            <person name="Rosso M.-N."/>
            <person name="Henrissat B."/>
            <person name="Hibbett D."/>
            <person name="Martinez A.T."/>
            <person name="Grigoriev I.V."/>
        </authorList>
    </citation>
    <scope>NUCLEOTIDE SEQUENCE</scope>
    <source>
        <strain evidence="8">CIRM-BRFM 674</strain>
    </source>
</reference>
<dbReference type="InterPro" id="IPR002885">
    <property type="entry name" value="PPR_rpt"/>
</dbReference>
<evidence type="ECO:0000256" key="1">
    <source>
        <dbReference type="ARBA" id="ARBA00006192"/>
    </source>
</evidence>
<feature type="repeat" description="PPR" evidence="5">
    <location>
        <begin position="284"/>
        <end position="318"/>
    </location>
</feature>
<dbReference type="PANTHER" id="PTHR47447">
    <property type="entry name" value="OS03G0856100 PROTEIN"/>
    <property type="match status" value="1"/>
</dbReference>
<evidence type="ECO:0000256" key="2">
    <source>
        <dbReference type="ARBA" id="ARBA00022737"/>
    </source>
</evidence>
<sequence>MFAARALRPSRLLLSKNSRLFHSSLPRCKLTEPARNLSATEYAVQIMATSNSGFFSDCLQLAHGMKADGIKPELETYNTLLSLAARDRAWLFAWAIFDDMILSGIKPTPTTFVHLIQAQIERPHISLWNAIDRMQEHGVKPTAPIYTAIINCLVREGNTETALQHILTMKAQNIVPELSAVQAVVSLLASQDLIRLAIEIATWYEAVSRRRMENQLWVECLTASAKNLYIDGVRKCWPLVVDDLGIFPTESVMLAVLNTAARHGEPELAADVIRVLQLAGIDWEEHHFAALIEAFCRNGQMKEALISLAIVKSNNITPTSSTTSVILDSIKSDVESLDAAWALIDEIHESESGLDIEAIKVVIEASIYLGDLQRAVGIYKSLEDYGLKPDLATFNLLLDGCIGAQHRQLGDLLLAEMKDSKIKPDSTTFEKLIELCLTQDIYEDAFFYLEEMKSAGYVPPVTVYDALLKKCISADDTRSIIVLEEMKECGYKPQDSRHSTAANATRVNKQRRKA</sequence>
<accession>A0A9P6CW86</accession>
<dbReference type="PANTHER" id="PTHR47447:SF17">
    <property type="entry name" value="OS12G0638900 PROTEIN"/>
    <property type="match status" value="1"/>
</dbReference>
<dbReference type="Pfam" id="PF13812">
    <property type="entry name" value="PPR_3"/>
    <property type="match status" value="3"/>
</dbReference>
<dbReference type="PROSITE" id="PS51375">
    <property type="entry name" value="PPR"/>
    <property type="match status" value="5"/>
</dbReference>
<evidence type="ECO:0000313" key="8">
    <source>
        <dbReference type="EMBL" id="KAF9481567.1"/>
    </source>
</evidence>
<dbReference type="Gene3D" id="1.25.40.10">
    <property type="entry name" value="Tetratricopeptide repeat domain"/>
    <property type="match status" value="4"/>
</dbReference>
<dbReference type="NCBIfam" id="TIGR00756">
    <property type="entry name" value="PPR"/>
    <property type="match status" value="2"/>
</dbReference>
<feature type="repeat" description="PPR" evidence="5">
    <location>
        <begin position="390"/>
        <end position="424"/>
    </location>
</feature>
<dbReference type="InterPro" id="IPR057027">
    <property type="entry name" value="TPR_mt"/>
</dbReference>